<reference evidence="8" key="1">
    <citation type="journal article" date="2019" name="Gigascience">
        <title>De novo genome assembly of the endangered Acer yangbiense, a plant species with extremely small populations endemic to Yunnan Province, China.</title>
        <authorList>
            <person name="Yang J."/>
            <person name="Wariss H.M."/>
            <person name="Tao L."/>
            <person name="Zhang R."/>
            <person name="Yun Q."/>
            <person name="Hollingsworth P."/>
            <person name="Dao Z."/>
            <person name="Luo G."/>
            <person name="Guo H."/>
            <person name="Ma Y."/>
            <person name="Sun W."/>
        </authorList>
    </citation>
    <scope>NUCLEOTIDE SEQUENCE [LARGE SCALE GENOMIC DNA]</scope>
    <source>
        <strain evidence="8">cv. Malutang</strain>
    </source>
</reference>
<evidence type="ECO:0000256" key="4">
    <source>
        <dbReference type="ARBA" id="ARBA00023242"/>
    </source>
</evidence>
<evidence type="ECO:0000256" key="2">
    <source>
        <dbReference type="ARBA" id="ARBA00023015"/>
    </source>
</evidence>
<dbReference type="Pfam" id="PF24662">
    <property type="entry name" value="DUF7650"/>
    <property type="match status" value="1"/>
</dbReference>
<dbReference type="InterPro" id="IPR056067">
    <property type="entry name" value="DUF7650"/>
</dbReference>
<dbReference type="AlphaFoldDB" id="A0A5C7ITP5"/>
<proteinExistence type="predicted"/>
<name>A0A5C7ITP5_9ROSI</name>
<dbReference type="InterPro" id="IPR017884">
    <property type="entry name" value="SANT_dom"/>
</dbReference>
<protein>
    <recommendedName>
        <fullName evidence="6">SANT domain-containing protein</fullName>
    </recommendedName>
</protein>
<keyword evidence="4" id="KW-0539">Nucleus</keyword>
<dbReference type="Proteomes" id="UP000323000">
    <property type="component" value="Chromosome 1"/>
</dbReference>
<dbReference type="PANTHER" id="PTHR13859:SF34">
    <property type="entry name" value="SANT DOMAIN-CONTAINING PROTEIN"/>
    <property type="match status" value="1"/>
</dbReference>
<feature type="domain" description="SANT" evidence="6">
    <location>
        <begin position="150"/>
        <end position="202"/>
    </location>
</feature>
<evidence type="ECO:0000313" key="8">
    <source>
        <dbReference type="Proteomes" id="UP000323000"/>
    </source>
</evidence>
<feature type="compositionally biased region" description="Low complexity" evidence="5">
    <location>
        <begin position="644"/>
        <end position="662"/>
    </location>
</feature>
<evidence type="ECO:0000259" key="6">
    <source>
        <dbReference type="PROSITE" id="PS51293"/>
    </source>
</evidence>
<comment type="subcellular location">
    <subcellularLocation>
        <location evidence="1">Nucleus</location>
    </subcellularLocation>
</comment>
<dbReference type="SUPFAM" id="SSF46689">
    <property type="entry name" value="Homeodomain-like"/>
    <property type="match status" value="1"/>
</dbReference>
<dbReference type="InterPro" id="IPR009057">
    <property type="entry name" value="Homeodomain-like_sf"/>
</dbReference>
<accession>A0A5C7ITP5</accession>
<dbReference type="FunFam" id="1.10.10.60:FF:000374">
    <property type="entry name" value="Arginine-glutamic acid dipeptide repeat protein"/>
    <property type="match status" value="1"/>
</dbReference>
<comment type="caution">
    <text evidence="7">The sequence shown here is derived from an EMBL/GenBank/DDBJ whole genome shotgun (WGS) entry which is preliminary data.</text>
</comment>
<dbReference type="InterPro" id="IPR057712">
    <property type="entry name" value="DUF7952"/>
</dbReference>
<dbReference type="EMBL" id="VAHF01000001">
    <property type="protein sequence ID" value="TXG71756.1"/>
    <property type="molecule type" value="Genomic_DNA"/>
</dbReference>
<dbReference type="PANTHER" id="PTHR13859">
    <property type="entry name" value="ATROPHIN-RELATED"/>
    <property type="match status" value="1"/>
</dbReference>
<organism evidence="7 8">
    <name type="scientific">Acer yangbiense</name>
    <dbReference type="NCBI Taxonomy" id="1000413"/>
    <lineage>
        <taxon>Eukaryota</taxon>
        <taxon>Viridiplantae</taxon>
        <taxon>Streptophyta</taxon>
        <taxon>Embryophyta</taxon>
        <taxon>Tracheophyta</taxon>
        <taxon>Spermatophyta</taxon>
        <taxon>Magnoliopsida</taxon>
        <taxon>eudicotyledons</taxon>
        <taxon>Gunneridae</taxon>
        <taxon>Pentapetalae</taxon>
        <taxon>rosids</taxon>
        <taxon>malvids</taxon>
        <taxon>Sapindales</taxon>
        <taxon>Sapindaceae</taxon>
        <taxon>Hippocastanoideae</taxon>
        <taxon>Acereae</taxon>
        <taxon>Acer</taxon>
    </lineage>
</organism>
<evidence type="ECO:0000313" key="7">
    <source>
        <dbReference type="EMBL" id="TXG71756.1"/>
    </source>
</evidence>
<dbReference type="Pfam" id="PF25826">
    <property type="entry name" value="DUF7952"/>
    <property type="match status" value="1"/>
</dbReference>
<feature type="region of interest" description="Disordered" evidence="5">
    <location>
        <begin position="493"/>
        <end position="516"/>
    </location>
</feature>
<feature type="compositionally biased region" description="Basic and acidic residues" evidence="5">
    <location>
        <begin position="673"/>
        <end position="686"/>
    </location>
</feature>
<gene>
    <name evidence="7" type="ORF">EZV62_000335</name>
</gene>
<feature type="region of interest" description="Disordered" evidence="5">
    <location>
        <begin position="603"/>
        <end position="744"/>
    </location>
</feature>
<keyword evidence="2" id="KW-0805">Transcription regulation</keyword>
<keyword evidence="8" id="KW-1185">Reference proteome</keyword>
<feature type="compositionally biased region" description="Polar residues" evidence="5">
    <location>
        <begin position="709"/>
        <end position="736"/>
    </location>
</feature>
<dbReference type="GO" id="GO:0003714">
    <property type="term" value="F:transcription corepressor activity"/>
    <property type="evidence" value="ECO:0007669"/>
    <property type="project" value="TreeGrafter"/>
</dbReference>
<evidence type="ECO:0000256" key="1">
    <source>
        <dbReference type="ARBA" id="ARBA00004123"/>
    </source>
</evidence>
<dbReference type="OrthoDB" id="1634742at2759"/>
<feature type="compositionally biased region" description="Acidic residues" evidence="5">
    <location>
        <begin position="501"/>
        <end position="512"/>
    </location>
</feature>
<dbReference type="PROSITE" id="PS51293">
    <property type="entry name" value="SANT"/>
    <property type="match status" value="1"/>
</dbReference>
<evidence type="ECO:0000256" key="5">
    <source>
        <dbReference type="SAM" id="MobiDB-lite"/>
    </source>
</evidence>
<keyword evidence="3" id="KW-0804">Transcription</keyword>
<sequence length="829" mass="92944">MIVVQENNCGDILQDAFNEKSITPESPDACDDFRDPELHPRVGDQYQVEIPPLMAEYDCLRHSNSPPGAKFSCDIPHEFLVGLPISIMWIKEEVEDIKLEPLEGLVDSTDVSEGHDLKPKVESNLCMQQETKVEIHQKHQGKGYRLVPGSAGDTWSDNDEASFLLGLYIFGKNLVQVTKFVESKRMGEILLFYYGKFYRSDKYRRWSECRKIRSRRCIYGLRIFTGLRQQELLSRLLVHVSEEYKKSLLEDSKAFGDGKMSLEEYVLGLRDKVGLNALVEAVGIGKGKHDLTGMAMEPPRSNQVVSVRPEIPSGKACSALTPLEIVNFLTGSYRLSKARSNDLFWEAVWPRLLARGWHSEQPKFFAAGSKNSLVFLVPGVKKFSRRKLVKGNHYFDSVSDVLSKVAEDPALLEFEVVADKEDGNKEENGWTNGTKLDREDVPDQQRHCYLKPRTPNRVTDVIKFTVVDTSLANGGRLKVRELRSLPVELRIAPTSRSHSEDSEEETFEESMDGSDSSDTVFFDGDELHGFKPTKVNLDRNVSNVSSSISGPDLTNAPAVKIEKKPRKTVKVQLSQKRKPESNIIHLAPVTKRRRRLNACNRTERTSSLGNASAGVTLKEDGTRCGAGNPDASEKISLQMEISQEKLSSTNSSSKGSSVVSGEGTLGSTCSGVEHPHEKPPPRREIDLNFPMPPETETGEPYMKERTEYDQTGIQPDDSNAQKASEPVATSEQQPTVNARRHSTRNRPLTTKALEALAFDYLSTKQKRKFKDVFPEERTSPPRRARDRIRVTEDVVGGMSRMTDFRAEESGNGLCKDEVDKLGELNLTEC</sequence>
<evidence type="ECO:0000256" key="3">
    <source>
        <dbReference type="ARBA" id="ARBA00023163"/>
    </source>
</evidence>
<dbReference type="GO" id="GO:0005634">
    <property type="term" value="C:nucleus"/>
    <property type="evidence" value="ECO:0007669"/>
    <property type="project" value="UniProtKB-SubCell"/>
</dbReference>